<proteinExistence type="predicted"/>
<evidence type="ECO:0000313" key="3">
    <source>
        <dbReference type="Proteomes" id="UP001152888"/>
    </source>
</evidence>
<dbReference type="EMBL" id="CAKOFQ010006884">
    <property type="protein sequence ID" value="CAH1979804.1"/>
    <property type="molecule type" value="Genomic_DNA"/>
</dbReference>
<feature type="region of interest" description="Disordered" evidence="1">
    <location>
        <begin position="1"/>
        <end position="75"/>
    </location>
</feature>
<accession>A0A9P0KV86</accession>
<comment type="caution">
    <text evidence="2">The sequence shown here is derived from an EMBL/GenBank/DDBJ whole genome shotgun (WGS) entry which is preliminary data.</text>
</comment>
<gene>
    <name evidence="2" type="ORF">ACAOBT_LOCUS13635</name>
</gene>
<sequence length="75" mass="8245">MYLPSTVSDVPLEADDPNTESLNPGECFSAGEHLNEEDPQSSTTVISPFPQGNARKSRRKAKESYQDVLTTSPYL</sequence>
<reference evidence="2" key="1">
    <citation type="submission" date="2022-03" db="EMBL/GenBank/DDBJ databases">
        <authorList>
            <person name="Sayadi A."/>
        </authorList>
    </citation>
    <scope>NUCLEOTIDE SEQUENCE</scope>
</reference>
<organism evidence="2 3">
    <name type="scientific">Acanthoscelides obtectus</name>
    <name type="common">Bean weevil</name>
    <name type="synonym">Bruchus obtectus</name>
    <dbReference type="NCBI Taxonomy" id="200917"/>
    <lineage>
        <taxon>Eukaryota</taxon>
        <taxon>Metazoa</taxon>
        <taxon>Ecdysozoa</taxon>
        <taxon>Arthropoda</taxon>
        <taxon>Hexapoda</taxon>
        <taxon>Insecta</taxon>
        <taxon>Pterygota</taxon>
        <taxon>Neoptera</taxon>
        <taxon>Endopterygota</taxon>
        <taxon>Coleoptera</taxon>
        <taxon>Polyphaga</taxon>
        <taxon>Cucujiformia</taxon>
        <taxon>Chrysomeloidea</taxon>
        <taxon>Chrysomelidae</taxon>
        <taxon>Bruchinae</taxon>
        <taxon>Bruchini</taxon>
        <taxon>Acanthoscelides</taxon>
    </lineage>
</organism>
<dbReference type="AlphaFoldDB" id="A0A9P0KV86"/>
<name>A0A9P0KV86_ACAOB</name>
<keyword evidence="3" id="KW-1185">Reference proteome</keyword>
<evidence type="ECO:0000256" key="1">
    <source>
        <dbReference type="SAM" id="MobiDB-lite"/>
    </source>
</evidence>
<evidence type="ECO:0000313" key="2">
    <source>
        <dbReference type="EMBL" id="CAH1979804.1"/>
    </source>
</evidence>
<protein>
    <submittedName>
        <fullName evidence="2">Uncharacterized protein</fullName>
    </submittedName>
</protein>
<dbReference type="Proteomes" id="UP001152888">
    <property type="component" value="Unassembled WGS sequence"/>
</dbReference>